<feature type="region of interest" description="Disordered" evidence="1">
    <location>
        <begin position="203"/>
        <end position="303"/>
    </location>
</feature>
<evidence type="ECO:0000256" key="1">
    <source>
        <dbReference type="SAM" id="MobiDB-lite"/>
    </source>
</evidence>
<keyword evidence="3" id="KW-1185">Reference proteome</keyword>
<dbReference type="RefSeq" id="WP_011316616.1">
    <property type="nucleotide sequence ID" value="NZ_JACKZP010000270.1"/>
</dbReference>
<feature type="compositionally biased region" description="Polar residues" evidence="1">
    <location>
        <begin position="447"/>
        <end position="459"/>
    </location>
</feature>
<proteinExistence type="predicted"/>
<evidence type="ECO:0000313" key="2">
    <source>
        <dbReference type="EMBL" id="MBC1305524.1"/>
    </source>
</evidence>
<reference evidence="2 3" key="1">
    <citation type="submission" date="2019-11" db="EMBL/GenBank/DDBJ databases">
        <title>Comparison of genomes from free-living endosymbiotic cyanobacteria isolated from Azolla.</title>
        <authorList>
            <person name="Thiel T."/>
            <person name="Pratte B."/>
        </authorList>
    </citation>
    <scope>NUCLEOTIDE SEQUENCE [LARGE SCALE GENOMIC DNA]</scope>
    <source>
        <strain evidence="2 3">N2B</strain>
        <plasmid evidence="2">pN2B-A</plasmid>
    </source>
</reference>
<dbReference type="Proteomes" id="UP000570851">
    <property type="component" value="Unassembled WGS sequence"/>
</dbReference>
<feature type="compositionally biased region" description="Basic and acidic residues" evidence="1">
    <location>
        <begin position="290"/>
        <end position="302"/>
    </location>
</feature>
<dbReference type="GeneID" id="58727236"/>
<dbReference type="EMBL" id="JACKZP010000270">
    <property type="protein sequence ID" value="MBC1305524.1"/>
    <property type="molecule type" value="Genomic_DNA"/>
</dbReference>
<accession>A0ABR6SGJ2</accession>
<evidence type="ECO:0000313" key="3">
    <source>
        <dbReference type="Proteomes" id="UP000570851"/>
    </source>
</evidence>
<geneLocation type="plasmid" evidence="2">
    <name>pN2B-A</name>
</geneLocation>
<feature type="region of interest" description="Disordered" evidence="1">
    <location>
        <begin position="438"/>
        <end position="459"/>
    </location>
</feature>
<gene>
    <name evidence="2" type="ORF">GNE12_26900</name>
</gene>
<feature type="region of interest" description="Disordered" evidence="1">
    <location>
        <begin position="130"/>
        <end position="151"/>
    </location>
</feature>
<name>A0ABR6SGJ2_ANAVA</name>
<feature type="compositionally biased region" description="Basic and acidic residues" evidence="1">
    <location>
        <begin position="130"/>
        <end position="147"/>
    </location>
</feature>
<organism evidence="2 3">
    <name type="scientific">Trichormus variabilis N2B</name>
    <dbReference type="NCBI Taxonomy" id="2681315"/>
    <lineage>
        <taxon>Bacteria</taxon>
        <taxon>Bacillati</taxon>
        <taxon>Cyanobacteriota</taxon>
        <taxon>Cyanophyceae</taxon>
        <taxon>Nostocales</taxon>
        <taxon>Nostocaceae</taxon>
        <taxon>Trichormus</taxon>
    </lineage>
</organism>
<feature type="compositionally biased region" description="Polar residues" evidence="1">
    <location>
        <begin position="244"/>
        <end position="284"/>
    </location>
</feature>
<protein>
    <submittedName>
        <fullName evidence="2">Uncharacterized protein</fullName>
    </submittedName>
</protein>
<keyword evidence="2" id="KW-0614">Plasmid</keyword>
<sequence length="502" mass="56511">MKLSDFLVDLGNAVAYYPKLVDVTGGVLPNLFLCQMYYWLGKQKNPEGWIYKSQAEIEQETGLTRKEQETARKSLKARGLLKEKFVGCPRRVEFWLDEDALNQRWLAFMNNIELPIEEITKAWTRKFKKDDSASRQRERIMPKKDNIDSPNSAICNASIEQYILPEKDNTECPIWTGSNAPSGHTVLPHVGNTSIYTKNTSEITTLNAPPKPGAPPTQECVCEEKSELTSPPNQEQPIPKSPASLLNNSESLPQNQDQPNPKSLTTLLNQPESLPQTDNPSSRPSIAARSFDKNEQSNKDPYKSAQNVKELIEAWITDPTTFASDCVPVLVREKIKWSRWVLPWRSTQRKLHPHYQNFNPIVVDLVAVELASSASCTKDEKITHAVSVMNTWEKTKGGWTNLMQRYQQALDQQQRHTPPTTPNPTAKANISLAQAIAQDEQRHQQELSRQNDSALPQHSAETLSIKEKLFQKANAQKTRPSSILSAAALLEVEAQLKQALGA</sequence>
<comment type="caution">
    <text evidence="2">The sequence shown here is derived from an EMBL/GenBank/DDBJ whole genome shotgun (WGS) entry which is preliminary data.</text>
</comment>